<dbReference type="SUPFAM" id="SSF47240">
    <property type="entry name" value="Ferritin-like"/>
    <property type="match status" value="1"/>
</dbReference>
<reference evidence="2" key="1">
    <citation type="submission" date="2017-01" db="EMBL/GenBank/DDBJ databases">
        <authorList>
            <person name="Varghese N."/>
            <person name="Submissions S."/>
        </authorList>
    </citation>
    <scope>NUCLEOTIDE SEQUENCE [LARGE SCALE GENOMIC DNA]</scope>
    <source>
        <strain evidence="2">DSM 21054</strain>
    </source>
</reference>
<evidence type="ECO:0000313" key="1">
    <source>
        <dbReference type="EMBL" id="SIT28641.1"/>
    </source>
</evidence>
<dbReference type="PANTHER" id="PTHR30565:SF9">
    <property type="entry name" value="PROTEIN YCIF"/>
    <property type="match status" value="1"/>
</dbReference>
<proteinExistence type="predicted"/>
<dbReference type="InterPro" id="IPR010287">
    <property type="entry name" value="DUF892_YciF-like"/>
</dbReference>
<dbReference type="RefSeq" id="WP_076381111.1">
    <property type="nucleotide sequence ID" value="NZ_AP017422.1"/>
</dbReference>
<protein>
    <submittedName>
        <fullName evidence="1">Ferritin-like metal-binding protein YciE</fullName>
    </submittedName>
</protein>
<sequence>MTKTSKPKDDSPAVEPTENFTELPADAGLRDLLIDGLKDIYWAENQLVKALPVMEAACSNAALSSAIASHLEETTGHAARLEQIFALLDEKTQAKKCDAMEGLTKEGEAVIEDTEPDSVARDMGIIAASRKVEHYEIAAYLGLKSLAEKLGFTKVAALLAQTLAEEEAADQNLSNIADSL</sequence>
<keyword evidence="2" id="KW-1185">Reference proteome</keyword>
<dbReference type="OrthoDB" id="9795056at2"/>
<dbReference type="InterPro" id="IPR012347">
    <property type="entry name" value="Ferritin-like"/>
</dbReference>
<dbReference type="InterPro" id="IPR047114">
    <property type="entry name" value="YciF"/>
</dbReference>
<dbReference type="EMBL" id="FTOR01000008">
    <property type="protein sequence ID" value="SIT28641.1"/>
    <property type="molecule type" value="Genomic_DNA"/>
</dbReference>
<evidence type="ECO:0000313" key="2">
    <source>
        <dbReference type="Proteomes" id="UP000186917"/>
    </source>
</evidence>
<dbReference type="STRING" id="477680.SAMN05421788_10875"/>
<dbReference type="Gene3D" id="1.20.1260.10">
    <property type="match status" value="1"/>
</dbReference>
<dbReference type="KEGG" id="fln:FLA_1795"/>
<dbReference type="InterPro" id="IPR009078">
    <property type="entry name" value="Ferritin-like_SF"/>
</dbReference>
<gene>
    <name evidence="1" type="ORF">SAMN05421788_10875</name>
</gene>
<organism evidence="1 2">
    <name type="scientific">Filimonas lacunae</name>
    <dbReference type="NCBI Taxonomy" id="477680"/>
    <lineage>
        <taxon>Bacteria</taxon>
        <taxon>Pseudomonadati</taxon>
        <taxon>Bacteroidota</taxon>
        <taxon>Chitinophagia</taxon>
        <taxon>Chitinophagales</taxon>
        <taxon>Chitinophagaceae</taxon>
        <taxon>Filimonas</taxon>
    </lineage>
</organism>
<dbReference type="Proteomes" id="UP000186917">
    <property type="component" value="Unassembled WGS sequence"/>
</dbReference>
<dbReference type="AlphaFoldDB" id="A0A173MDV7"/>
<dbReference type="Pfam" id="PF05974">
    <property type="entry name" value="DUF892"/>
    <property type="match status" value="1"/>
</dbReference>
<dbReference type="CDD" id="cd07909">
    <property type="entry name" value="YciF"/>
    <property type="match status" value="1"/>
</dbReference>
<name>A0A173MDV7_9BACT</name>
<dbReference type="PANTHER" id="PTHR30565">
    <property type="entry name" value="PROTEIN YCIF"/>
    <property type="match status" value="1"/>
</dbReference>
<accession>A0A173MDV7</accession>